<evidence type="ECO:0000256" key="1">
    <source>
        <dbReference type="ARBA" id="ARBA00004123"/>
    </source>
</evidence>
<dbReference type="PANTHER" id="PTHR47338">
    <property type="entry name" value="ZN(II)2CYS6 TRANSCRIPTION FACTOR (EUROFUNG)-RELATED"/>
    <property type="match status" value="1"/>
</dbReference>
<evidence type="ECO:0000256" key="3">
    <source>
        <dbReference type="ARBA" id="ARBA00023015"/>
    </source>
</evidence>
<comment type="caution">
    <text evidence="7">The sequence shown here is derived from an EMBL/GenBank/DDBJ whole genome shotgun (WGS) entry which is preliminary data.</text>
</comment>
<reference evidence="7 8" key="1">
    <citation type="journal article" date="2025" name="Microbiol. Resour. Announc.">
        <title>Draft genome sequences for Neonectria magnoliae and Neonectria punicea, canker pathogens of Liriodendron tulipifera and Acer saccharum in West Virginia.</title>
        <authorList>
            <person name="Petronek H.M."/>
            <person name="Kasson M.T."/>
            <person name="Metheny A.M."/>
            <person name="Stauder C.M."/>
            <person name="Lovett B."/>
            <person name="Lynch S.C."/>
            <person name="Garnas J.R."/>
            <person name="Kasson L.R."/>
            <person name="Stajich J.E."/>
        </authorList>
    </citation>
    <scope>NUCLEOTIDE SEQUENCE [LARGE SCALE GENOMIC DNA]</scope>
    <source>
        <strain evidence="7 8">NRRL 64653</strain>
    </source>
</reference>
<evidence type="ECO:0000313" key="8">
    <source>
        <dbReference type="Proteomes" id="UP001498476"/>
    </source>
</evidence>
<protein>
    <recommendedName>
        <fullName evidence="6">Xylanolytic transcriptional activator regulatory domain-containing protein</fullName>
    </recommendedName>
</protein>
<accession>A0ABR1HP49</accession>
<evidence type="ECO:0000259" key="6">
    <source>
        <dbReference type="Pfam" id="PF04082"/>
    </source>
</evidence>
<dbReference type="PANTHER" id="PTHR47338:SF7">
    <property type="entry name" value="ZN(II)2CYS6 TRANSCRIPTION FACTOR (EUROFUNG)"/>
    <property type="match status" value="1"/>
</dbReference>
<name>A0ABR1HP49_9HYPO</name>
<dbReference type="Pfam" id="PF04082">
    <property type="entry name" value="Fungal_trans"/>
    <property type="match status" value="1"/>
</dbReference>
<dbReference type="EMBL" id="JAZAVJ010000015">
    <property type="protein sequence ID" value="KAK7422508.1"/>
    <property type="molecule type" value="Genomic_DNA"/>
</dbReference>
<keyword evidence="2" id="KW-0479">Metal-binding</keyword>
<evidence type="ECO:0000256" key="2">
    <source>
        <dbReference type="ARBA" id="ARBA00022723"/>
    </source>
</evidence>
<comment type="subcellular location">
    <subcellularLocation>
        <location evidence="1">Nucleus</location>
    </subcellularLocation>
</comment>
<evidence type="ECO:0000256" key="5">
    <source>
        <dbReference type="ARBA" id="ARBA00023242"/>
    </source>
</evidence>
<sequence length="343" mass="38480">MAKIVGFQAREPQQEQIYPEELLCRLVFELEHKDAIRDYIHTYFDKTDFLDCLFLHKATVLAEWSRGTLKGNLLKAICASGLCLMSPRDANPSPRVWMDEVQRDLVTQIGDITIPNLQALVLVIHFRSNQRFTGDVWVLLSIAARVAFTKRLNYERPAVDAVTQECLRRVMWSIYRLDKLFSGGIEDLTVADVEKLIPRLGIRARSSDTPPPPGALRAQEKLHRRSKYAYAPEDEEGIDPAVNPQQYIPDESLAATASDAGTGSETWPFSMPDQSEQSVGYPGRDLLGSAHFFGDGLVPYTLSNPAGSSFEDGDLAFPMDPFDMQMNAYTDANLTPFLAEMEQ</sequence>
<evidence type="ECO:0000256" key="4">
    <source>
        <dbReference type="ARBA" id="ARBA00023163"/>
    </source>
</evidence>
<organism evidence="7 8">
    <name type="scientific">Neonectria punicea</name>
    <dbReference type="NCBI Taxonomy" id="979145"/>
    <lineage>
        <taxon>Eukaryota</taxon>
        <taxon>Fungi</taxon>
        <taxon>Dikarya</taxon>
        <taxon>Ascomycota</taxon>
        <taxon>Pezizomycotina</taxon>
        <taxon>Sordariomycetes</taxon>
        <taxon>Hypocreomycetidae</taxon>
        <taxon>Hypocreales</taxon>
        <taxon>Nectriaceae</taxon>
        <taxon>Neonectria</taxon>
    </lineage>
</organism>
<keyword evidence="5" id="KW-0539">Nucleus</keyword>
<dbReference type="InterPro" id="IPR007219">
    <property type="entry name" value="XnlR_reg_dom"/>
</dbReference>
<evidence type="ECO:0000313" key="7">
    <source>
        <dbReference type="EMBL" id="KAK7422508.1"/>
    </source>
</evidence>
<dbReference type="Proteomes" id="UP001498476">
    <property type="component" value="Unassembled WGS sequence"/>
</dbReference>
<proteinExistence type="predicted"/>
<dbReference type="InterPro" id="IPR050815">
    <property type="entry name" value="TF_fung"/>
</dbReference>
<feature type="domain" description="Xylanolytic transcriptional activator regulatory" evidence="6">
    <location>
        <begin position="41"/>
        <end position="182"/>
    </location>
</feature>
<keyword evidence="3" id="KW-0805">Transcription regulation</keyword>
<keyword evidence="4" id="KW-0804">Transcription</keyword>
<gene>
    <name evidence="7" type="ORF">QQX98_001520</name>
</gene>
<keyword evidence="8" id="KW-1185">Reference proteome</keyword>
<dbReference type="CDD" id="cd12148">
    <property type="entry name" value="fungal_TF_MHR"/>
    <property type="match status" value="1"/>
</dbReference>